<dbReference type="Pfam" id="PF22837">
    <property type="entry name" value="M_Eco57I_C"/>
    <property type="match status" value="1"/>
</dbReference>
<dbReference type="InterPro" id="IPR011639">
    <property type="entry name" value="MethylTrfase_TaqI-like_dom"/>
</dbReference>
<comment type="catalytic activity">
    <reaction evidence="6">
        <text>a 2'-deoxyadenosine in DNA + S-adenosyl-L-methionine = an N(6)-methyl-2'-deoxyadenosine in DNA + S-adenosyl-L-homocysteine + H(+)</text>
        <dbReference type="Rhea" id="RHEA:15197"/>
        <dbReference type="Rhea" id="RHEA-COMP:12418"/>
        <dbReference type="Rhea" id="RHEA-COMP:12419"/>
        <dbReference type="ChEBI" id="CHEBI:15378"/>
        <dbReference type="ChEBI" id="CHEBI:57856"/>
        <dbReference type="ChEBI" id="CHEBI:59789"/>
        <dbReference type="ChEBI" id="CHEBI:90615"/>
        <dbReference type="ChEBI" id="CHEBI:90616"/>
        <dbReference type="EC" id="2.1.1.72"/>
    </reaction>
</comment>
<dbReference type="CDD" id="cd02440">
    <property type="entry name" value="AdoMet_MTases"/>
    <property type="match status" value="1"/>
</dbReference>
<dbReference type="Gene3D" id="3.40.50.150">
    <property type="entry name" value="Vaccinia Virus protein VP39"/>
    <property type="match status" value="1"/>
</dbReference>
<accession>L7VSF6</accession>
<dbReference type="REBASE" id="60193">
    <property type="entry name" value="M.UbaA1Q1ORFBP"/>
</dbReference>
<dbReference type="PANTHER" id="PTHR33841:SF5">
    <property type="entry name" value="DNA METHYLASE (MODIFICATION METHYLASE) (METHYLTRANSFERASE)-RELATED"/>
    <property type="match status" value="1"/>
</dbReference>
<comment type="similarity">
    <text evidence="1">Belongs to the N(4)/N(6)-methyltransferase family.</text>
</comment>
<keyword evidence="4 10" id="KW-0808">Transferase</keyword>
<evidence type="ECO:0000256" key="1">
    <source>
        <dbReference type="ARBA" id="ARBA00006594"/>
    </source>
</evidence>
<feature type="domain" description="Type II methyltransferase M.TaqI-like" evidence="8">
    <location>
        <begin position="218"/>
        <end position="296"/>
    </location>
</feature>
<organism evidence="10">
    <name type="scientific">uncultured bacterium A1Q1_fos_36</name>
    <dbReference type="NCBI Taxonomy" id="1256573"/>
    <lineage>
        <taxon>Bacteria</taxon>
        <taxon>environmental samples</taxon>
    </lineage>
</organism>
<dbReference type="GO" id="GO:0006304">
    <property type="term" value="P:DNA modification"/>
    <property type="evidence" value="ECO:0007669"/>
    <property type="project" value="InterPro"/>
</dbReference>
<feature type="region of interest" description="Disordered" evidence="7">
    <location>
        <begin position="6"/>
        <end position="26"/>
    </location>
</feature>
<evidence type="ECO:0000256" key="2">
    <source>
        <dbReference type="ARBA" id="ARBA00011900"/>
    </source>
</evidence>
<reference evidence="10" key="1">
    <citation type="submission" date="2012-09" db="EMBL/GenBank/DDBJ databases">
        <title>Metagenomic Characterization of a Microbial Community in Wastewater Detects High Levels of Antibiotic Resistance.</title>
        <authorList>
            <person name="Abrams M."/>
            <person name="Caldwell A."/>
            <person name="Vandaei E."/>
            <person name="Lee W."/>
            <person name="Perrott J."/>
            <person name="Khan S.Y."/>
            <person name="Ta J."/>
            <person name="Romero D."/>
            <person name="Nguyen V."/>
            <person name="Pourmand N."/>
            <person name="Ouverney C.C."/>
        </authorList>
    </citation>
    <scope>NUCLEOTIDE SEQUENCE</scope>
</reference>
<dbReference type="PRINTS" id="PR00507">
    <property type="entry name" value="N12N6MTFRASE"/>
</dbReference>
<dbReference type="GO" id="GO:0032259">
    <property type="term" value="P:methylation"/>
    <property type="evidence" value="ECO:0007669"/>
    <property type="project" value="UniProtKB-KW"/>
</dbReference>
<dbReference type="EMBL" id="JX649889">
    <property type="protein sequence ID" value="AGC72002.1"/>
    <property type="molecule type" value="Genomic_DNA"/>
</dbReference>
<dbReference type="PANTHER" id="PTHR33841">
    <property type="entry name" value="DNA METHYLTRANSFERASE YEEA-RELATED"/>
    <property type="match status" value="1"/>
</dbReference>
<dbReference type="InterPro" id="IPR029063">
    <property type="entry name" value="SAM-dependent_MTases_sf"/>
</dbReference>
<dbReference type="Pfam" id="PF07669">
    <property type="entry name" value="Eco57I"/>
    <property type="match status" value="1"/>
</dbReference>
<evidence type="ECO:0000259" key="9">
    <source>
        <dbReference type="Pfam" id="PF22837"/>
    </source>
</evidence>
<evidence type="ECO:0000313" key="10">
    <source>
        <dbReference type="EMBL" id="AGC72002.1"/>
    </source>
</evidence>
<keyword evidence="5" id="KW-0949">S-adenosyl-L-methionine</keyword>
<dbReference type="InterPro" id="IPR050953">
    <property type="entry name" value="N4_N6_ade-DNA_methylase"/>
</dbReference>
<keyword evidence="3 10" id="KW-0489">Methyltransferase</keyword>
<evidence type="ECO:0000256" key="6">
    <source>
        <dbReference type="ARBA" id="ARBA00047942"/>
    </source>
</evidence>
<evidence type="ECO:0000256" key="5">
    <source>
        <dbReference type="ARBA" id="ARBA00022691"/>
    </source>
</evidence>
<evidence type="ECO:0000259" key="8">
    <source>
        <dbReference type="Pfam" id="PF07669"/>
    </source>
</evidence>
<feature type="domain" description="Type II methyltransferase M.Eco57I C-terminal" evidence="9">
    <location>
        <begin position="377"/>
        <end position="571"/>
    </location>
</feature>
<evidence type="ECO:0000256" key="3">
    <source>
        <dbReference type="ARBA" id="ARBA00022603"/>
    </source>
</evidence>
<dbReference type="EC" id="2.1.1.72" evidence="2"/>
<evidence type="ECO:0000256" key="4">
    <source>
        <dbReference type="ARBA" id="ARBA00022679"/>
    </source>
</evidence>
<protein>
    <recommendedName>
        <fullName evidence="2">site-specific DNA-methyltransferase (adenine-specific)</fullName>
        <ecNumber evidence="2">2.1.1.72</ecNumber>
    </recommendedName>
</protein>
<name>L7VSF6_9BACT</name>
<dbReference type="GO" id="GO:0009007">
    <property type="term" value="F:site-specific DNA-methyltransferase (adenine-specific) activity"/>
    <property type="evidence" value="ECO:0007669"/>
    <property type="project" value="UniProtKB-EC"/>
</dbReference>
<dbReference type="InterPro" id="IPR054520">
    <property type="entry name" value="M_Eco57I_C"/>
</dbReference>
<proteinExistence type="inferred from homology"/>
<sequence length="576" mass="62522">MERVVAGALHAPGAHATGSPDDSDSRTAIGLRHATPLAIATDWRAAATLTGITDEAALAALCAALLPSVTVVSARERALLAAISLQPVATTAIDRTISAIQQGTDPLGECLLALRPAAQRRADGAVYTPATILAPMIAWLRTQGKPVRVVDPGAGSGRFILAAGAAFDNAQLIAVETDPLAALVLRTNLHLRGMTTRSQVLVDDYRRIKLPKIAGMTAFVGNPPYVRHHHIGARWKHWYTRNFKTLGIHASAMAGLHLHFFLKTALLASANDVGTFVTSAEWLDVNYGAALRKLLTQHLGVVGLHVLAPAVEGFSGTATTTAITCFRGAAPQTSVRVRPVNSLTELAALDSGADVLPAQLDAATRWSSVIYPVQARDSDTVPLGELFRVLRGQVTGANRVWVFGDDRPPLPDSVLVPTITRAQDLIRVADRLESTASLRRVVDLAPDLDCYVGEEREQIDAYLTWARRHRADQGYIARHRRAWWSVGLREPAPILCTYMARRAPQFTLNVGEARHINVAHGLYPRQPMSERQLAAIVEWLNRNVEVGSGRTYAWGLIKFEPKEVQQLRIPVHLASR</sequence>
<evidence type="ECO:0000256" key="7">
    <source>
        <dbReference type="SAM" id="MobiDB-lite"/>
    </source>
</evidence>
<dbReference type="SUPFAM" id="SSF53335">
    <property type="entry name" value="S-adenosyl-L-methionine-dependent methyltransferases"/>
    <property type="match status" value="1"/>
</dbReference>
<dbReference type="AlphaFoldDB" id="L7VSF6"/>